<dbReference type="AlphaFoldDB" id="A0A4Y5QV73"/>
<feature type="chain" id="PRO_5021237196" evidence="2">
    <location>
        <begin position="19"/>
        <end position="162"/>
    </location>
</feature>
<evidence type="ECO:0000256" key="2">
    <source>
        <dbReference type="SAM" id="SignalP"/>
    </source>
</evidence>
<protein>
    <submittedName>
        <fullName evidence="3">Chemosensory protein csp1</fullName>
    </submittedName>
</protein>
<sequence length="162" mass="18479">MRSAIILTVLAIVALSLAEDNPDKDKNTEVKATEGKEVEAKEVERKEAEGKETENKYTDRFDNLNVDEIIANRRLLVPYLKCVLDKGRCTAEGKELKLHVQDAMQTACKKCTDKQKSGARKVVNHIRDNEPIYWEELTNKFDPKGEFKPIYEPFLAGKDPQK</sequence>
<dbReference type="EMBL" id="MH053372">
    <property type="protein sequence ID" value="QCX43081.1"/>
    <property type="molecule type" value="mRNA"/>
</dbReference>
<dbReference type="InterPro" id="IPR005055">
    <property type="entry name" value="A10/PebIII"/>
</dbReference>
<dbReference type="Gene3D" id="1.10.2080.10">
    <property type="entry name" value="Insect odorant-binding protein A10/Ejaculatory bulb-specific protein 3"/>
    <property type="match status" value="1"/>
</dbReference>
<dbReference type="Pfam" id="PF03392">
    <property type="entry name" value="OS-D"/>
    <property type="match status" value="1"/>
</dbReference>
<dbReference type="SUPFAM" id="SSF100910">
    <property type="entry name" value="Chemosensory protein Csp2"/>
    <property type="match status" value="1"/>
</dbReference>
<reference evidence="3" key="1">
    <citation type="submission" date="2018-03" db="EMBL/GenBank/DDBJ databases">
        <authorList>
            <person name="Wang Z."/>
        </authorList>
    </citation>
    <scope>NUCLEOTIDE SEQUENCE</scope>
</reference>
<proteinExistence type="evidence at transcript level"/>
<organism evidence="3">
    <name type="scientific">Helopeltis theivora</name>
    <dbReference type="NCBI Taxonomy" id="393766"/>
    <lineage>
        <taxon>Eukaryota</taxon>
        <taxon>Metazoa</taxon>
        <taxon>Ecdysozoa</taxon>
        <taxon>Arthropoda</taxon>
        <taxon>Hexapoda</taxon>
        <taxon>Insecta</taxon>
        <taxon>Pterygota</taxon>
        <taxon>Neoptera</taxon>
        <taxon>Paraneoptera</taxon>
        <taxon>Hemiptera</taxon>
        <taxon>Heteroptera</taxon>
        <taxon>Panheteroptera</taxon>
        <taxon>Cimicomorpha</taxon>
        <taxon>Miridae</taxon>
        <taxon>Monaloniini</taxon>
        <taxon>Helopeltis</taxon>
    </lineage>
</organism>
<dbReference type="PANTHER" id="PTHR11257:SF13">
    <property type="entry name" value="GEO07322P1"/>
    <property type="match status" value="1"/>
</dbReference>
<evidence type="ECO:0000313" key="3">
    <source>
        <dbReference type="EMBL" id="QCX43081.1"/>
    </source>
</evidence>
<feature type="signal peptide" evidence="2">
    <location>
        <begin position="1"/>
        <end position="18"/>
    </location>
</feature>
<name>A0A4Y5QV73_9HEMI</name>
<accession>A0A4Y5QV73</accession>
<dbReference type="PANTHER" id="PTHR11257">
    <property type="entry name" value="CHEMOSENSORY PROTEIN-RELATED"/>
    <property type="match status" value="1"/>
</dbReference>
<feature type="region of interest" description="Disordered" evidence="1">
    <location>
        <begin position="22"/>
        <end position="56"/>
    </location>
</feature>
<dbReference type="InterPro" id="IPR036682">
    <property type="entry name" value="OS_D_A10/PebIII_sf"/>
</dbReference>
<evidence type="ECO:0000256" key="1">
    <source>
        <dbReference type="SAM" id="MobiDB-lite"/>
    </source>
</evidence>
<keyword evidence="2" id="KW-0732">Signal</keyword>